<keyword evidence="6 7" id="KW-0472">Membrane</keyword>
<dbReference type="AlphaFoldDB" id="A0A5K4F2W1"/>
<keyword evidence="10" id="KW-1185">Reference proteome</keyword>
<comment type="similarity">
    <text evidence="2 8">Belongs to the mitochondrial carrier (TC 2.A.29) family.</text>
</comment>
<accession>A0A5K4F2W1</accession>
<evidence type="ECO:0000256" key="9">
    <source>
        <dbReference type="SAM" id="Phobius"/>
    </source>
</evidence>
<proteinExistence type="inferred from homology"/>
<dbReference type="InterPro" id="IPR002067">
    <property type="entry name" value="MCP"/>
</dbReference>
<dbReference type="PROSITE" id="PS50920">
    <property type="entry name" value="SOLCAR"/>
    <property type="match status" value="3"/>
</dbReference>
<dbReference type="GO" id="GO:0055085">
    <property type="term" value="P:transmembrane transport"/>
    <property type="evidence" value="ECO:0007669"/>
    <property type="project" value="InterPro"/>
</dbReference>
<name>A0A5K4F2W1_SCHMA</name>
<evidence type="ECO:0000256" key="6">
    <source>
        <dbReference type="ARBA" id="ARBA00023136"/>
    </source>
</evidence>
<sequence length="326" mass="36271">MRCKEGPWAVLSEFQMKSVDVLVKPSTEPLLPPNLAGFVCGGISGTVSRTVTAPMDRLKVLRQMEIPEIVGKNMVSSLRIMIKEGGILSLWRGNGVNILKNCPESAIRFGLHGWLKSVIFPNVKGPLPPEDRLLVASLSGAASLTITYPVEILKTRMALRRSHETNSIFSVIRKLHNEGGFRGFYRGYKISMMSYVPYSGMELCLYEMLKQRYIEYHYFLQPNTDRTMKLHMPAMVTVSLILVSCCIPMMITYPANLLRTRYQASPSPSAAPIIKSLCSIVQRNGFKGLYRGLSASLSKTVPSVCVTYLVFEFTSELFGVPGLGCK</sequence>
<reference evidence="10" key="1">
    <citation type="journal article" date="2012" name="PLoS Negl. Trop. Dis.">
        <title>A systematically improved high quality genome and transcriptome of the human blood fluke Schistosoma mansoni.</title>
        <authorList>
            <person name="Protasio A.V."/>
            <person name="Tsai I.J."/>
            <person name="Babbage A."/>
            <person name="Nichol S."/>
            <person name="Hunt M."/>
            <person name="Aslett M.A."/>
            <person name="De Silva N."/>
            <person name="Velarde G.S."/>
            <person name="Anderson T.J."/>
            <person name="Clark R.C."/>
            <person name="Davidson C."/>
            <person name="Dillon G.P."/>
            <person name="Holroyd N.E."/>
            <person name="LoVerde P.T."/>
            <person name="Lloyd C."/>
            <person name="McQuillan J."/>
            <person name="Oliveira G."/>
            <person name="Otto T.D."/>
            <person name="Parker-Manuel S.J."/>
            <person name="Quail M.A."/>
            <person name="Wilson R.A."/>
            <person name="Zerlotini A."/>
            <person name="Dunne D.W."/>
            <person name="Berriman M."/>
        </authorList>
    </citation>
    <scope>NUCLEOTIDE SEQUENCE [LARGE SCALE GENOMIC DNA]</scope>
    <source>
        <strain evidence="10">Puerto Rican</strain>
    </source>
</reference>
<dbReference type="Pfam" id="PF00153">
    <property type="entry name" value="Mito_carr"/>
    <property type="match status" value="3"/>
</dbReference>
<evidence type="ECO:0000256" key="2">
    <source>
        <dbReference type="ARBA" id="ARBA00006375"/>
    </source>
</evidence>
<keyword evidence="5" id="KW-0677">Repeat</keyword>
<dbReference type="PRINTS" id="PR00926">
    <property type="entry name" value="MITOCARRIER"/>
</dbReference>
<dbReference type="WBParaSite" id="Smp_267120.1">
    <property type="protein sequence ID" value="Smp_267120.1"/>
    <property type="gene ID" value="Smp_267120"/>
</dbReference>
<dbReference type="GO" id="GO:0016020">
    <property type="term" value="C:membrane"/>
    <property type="evidence" value="ECO:0007669"/>
    <property type="project" value="UniProtKB-SubCell"/>
</dbReference>
<evidence type="ECO:0000256" key="5">
    <source>
        <dbReference type="ARBA" id="ARBA00022737"/>
    </source>
</evidence>
<feature type="repeat" description="Solcar" evidence="7">
    <location>
        <begin position="131"/>
        <end position="212"/>
    </location>
</feature>
<feature type="repeat" description="Solcar" evidence="7">
    <location>
        <begin position="232"/>
        <end position="317"/>
    </location>
</feature>
<keyword evidence="9" id="KW-1133">Transmembrane helix</keyword>
<feature type="repeat" description="Solcar" evidence="7">
    <location>
        <begin position="32"/>
        <end position="118"/>
    </location>
</feature>
<dbReference type="SUPFAM" id="SSF103506">
    <property type="entry name" value="Mitochondrial carrier"/>
    <property type="match status" value="1"/>
</dbReference>
<dbReference type="PANTHER" id="PTHR24089">
    <property type="entry name" value="SOLUTE CARRIER FAMILY 25"/>
    <property type="match status" value="1"/>
</dbReference>
<evidence type="ECO:0000313" key="11">
    <source>
        <dbReference type="WBParaSite" id="Smp_267120.1"/>
    </source>
</evidence>
<evidence type="ECO:0000256" key="8">
    <source>
        <dbReference type="RuleBase" id="RU000488"/>
    </source>
</evidence>
<protein>
    <submittedName>
        <fullName evidence="11">Mitochondrial carrier protein</fullName>
    </submittedName>
</protein>
<evidence type="ECO:0000313" key="10">
    <source>
        <dbReference type="Proteomes" id="UP000008854"/>
    </source>
</evidence>
<dbReference type="InterPro" id="IPR018108">
    <property type="entry name" value="MCP_transmembrane"/>
</dbReference>
<keyword evidence="3 8" id="KW-0813">Transport</keyword>
<evidence type="ECO:0000256" key="7">
    <source>
        <dbReference type="PROSITE-ProRule" id="PRU00282"/>
    </source>
</evidence>
<reference evidence="11" key="2">
    <citation type="submission" date="2019-11" db="UniProtKB">
        <authorList>
            <consortium name="WormBaseParasite"/>
        </authorList>
    </citation>
    <scope>IDENTIFICATION</scope>
    <source>
        <strain evidence="11">Puerto Rican</strain>
    </source>
</reference>
<evidence type="ECO:0000256" key="4">
    <source>
        <dbReference type="ARBA" id="ARBA00022692"/>
    </source>
</evidence>
<dbReference type="Gene3D" id="1.50.40.10">
    <property type="entry name" value="Mitochondrial carrier domain"/>
    <property type="match status" value="1"/>
</dbReference>
<dbReference type="InParanoid" id="A0A5K4F2W1"/>
<dbReference type="InterPro" id="IPR023395">
    <property type="entry name" value="MCP_dom_sf"/>
</dbReference>
<feature type="transmembrane region" description="Helical" evidence="9">
    <location>
        <begin position="230"/>
        <end position="251"/>
    </location>
</feature>
<dbReference type="STRING" id="6183.A0A5K4F2W1"/>
<comment type="subcellular location">
    <subcellularLocation>
        <location evidence="1">Membrane</location>
        <topology evidence="1">Multi-pass membrane protein</topology>
    </subcellularLocation>
</comment>
<evidence type="ECO:0000256" key="1">
    <source>
        <dbReference type="ARBA" id="ARBA00004141"/>
    </source>
</evidence>
<dbReference type="Proteomes" id="UP000008854">
    <property type="component" value="Unassembled WGS sequence"/>
</dbReference>
<keyword evidence="4 7" id="KW-0812">Transmembrane</keyword>
<evidence type="ECO:0000256" key="3">
    <source>
        <dbReference type="ARBA" id="ARBA00022448"/>
    </source>
</evidence>
<organism evidence="10 11">
    <name type="scientific">Schistosoma mansoni</name>
    <name type="common">Blood fluke</name>
    <dbReference type="NCBI Taxonomy" id="6183"/>
    <lineage>
        <taxon>Eukaryota</taxon>
        <taxon>Metazoa</taxon>
        <taxon>Spiralia</taxon>
        <taxon>Lophotrochozoa</taxon>
        <taxon>Platyhelminthes</taxon>
        <taxon>Trematoda</taxon>
        <taxon>Digenea</taxon>
        <taxon>Strigeidida</taxon>
        <taxon>Schistosomatoidea</taxon>
        <taxon>Schistosomatidae</taxon>
        <taxon>Schistosoma</taxon>
    </lineage>
</organism>